<dbReference type="AlphaFoldDB" id="A0AAP0EV26"/>
<evidence type="ECO:0000313" key="2">
    <source>
        <dbReference type="Proteomes" id="UP001420932"/>
    </source>
</evidence>
<dbReference type="EMBL" id="JBBNAF010000011">
    <property type="protein sequence ID" value="KAK9098810.1"/>
    <property type="molecule type" value="Genomic_DNA"/>
</dbReference>
<name>A0AAP0EV26_9MAGN</name>
<gene>
    <name evidence="1" type="ORF">Syun_025855</name>
</gene>
<evidence type="ECO:0000313" key="1">
    <source>
        <dbReference type="EMBL" id="KAK9098810.1"/>
    </source>
</evidence>
<keyword evidence="2" id="KW-1185">Reference proteome</keyword>
<sequence>MDGGPFFVLNSNVICEYPLESLIDFHKSHNREAFIIIEVLCFWNALLDLLEECHHECTY</sequence>
<organism evidence="1 2">
    <name type="scientific">Stephania yunnanensis</name>
    <dbReference type="NCBI Taxonomy" id="152371"/>
    <lineage>
        <taxon>Eukaryota</taxon>
        <taxon>Viridiplantae</taxon>
        <taxon>Streptophyta</taxon>
        <taxon>Embryophyta</taxon>
        <taxon>Tracheophyta</taxon>
        <taxon>Spermatophyta</taxon>
        <taxon>Magnoliopsida</taxon>
        <taxon>Ranunculales</taxon>
        <taxon>Menispermaceae</taxon>
        <taxon>Menispermoideae</taxon>
        <taxon>Cissampelideae</taxon>
        <taxon>Stephania</taxon>
    </lineage>
</organism>
<accession>A0AAP0EV26</accession>
<dbReference type="Proteomes" id="UP001420932">
    <property type="component" value="Unassembled WGS sequence"/>
</dbReference>
<proteinExistence type="predicted"/>
<reference evidence="1 2" key="1">
    <citation type="submission" date="2024-01" db="EMBL/GenBank/DDBJ databases">
        <title>Genome assemblies of Stephania.</title>
        <authorList>
            <person name="Yang L."/>
        </authorList>
    </citation>
    <scope>NUCLEOTIDE SEQUENCE [LARGE SCALE GENOMIC DNA]</scope>
    <source>
        <strain evidence="1">YNDBR</strain>
        <tissue evidence="1">Leaf</tissue>
    </source>
</reference>
<comment type="caution">
    <text evidence="1">The sequence shown here is derived from an EMBL/GenBank/DDBJ whole genome shotgun (WGS) entry which is preliminary data.</text>
</comment>
<protein>
    <submittedName>
        <fullName evidence="1">Uncharacterized protein</fullName>
    </submittedName>
</protein>